<evidence type="ECO:0000313" key="1">
    <source>
        <dbReference type="EMBL" id="KUM66169.1"/>
    </source>
</evidence>
<dbReference type="InterPro" id="IPR043129">
    <property type="entry name" value="ATPase_NBD"/>
</dbReference>
<keyword evidence="2" id="KW-1185">Reference proteome</keyword>
<dbReference type="STRING" id="48697.A0A101MSY4"/>
<dbReference type="PANTHER" id="PTHR14187:SF81">
    <property type="entry name" value="HSP70 FAMILY PROTEIN (AFU_ORTHOLOGUE AFUA_4G14040)"/>
    <property type="match status" value="1"/>
</dbReference>
<dbReference type="Proteomes" id="UP000055045">
    <property type="component" value="Unassembled WGS sequence"/>
</dbReference>
<protein>
    <recommendedName>
        <fullName evidence="3">Actin-like ATPase domain-containing protein</fullName>
    </recommendedName>
</protein>
<accession>A0A101MSY4</accession>
<dbReference type="CDD" id="cd10170">
    <property type="entry name" value="ASKHA_NBD_HSP70"/>
    <property type="match status" value="1"/>
</dbReference>
<dbReference type="PANTHER" id="PTHR14187">
    <property type="entry name" value="ALPHA KINASE/ELONGATION FACTOR 2 KINASE"/>
    <property type="match status" value="1"/>
</dbReference>
<gene>
    <name evidence="1" type="ORF">ACN42_g868</name>
</gene>
<evidence type="ECO:0008006" key="3">
    <source>
        <dbReference type="Google" id="ProtNLM"/>
    </source>
</evidence>
<proteinExistence type="predicted"/>
<sequence length="549" mass="61709">MDSPSWGFDIHPNMQAYSLTRLFLDSNAELAEFDDQILQQTTSLGNPDQNLHPDRDKPPVDVVADYLSEVLNFVWKTLKKDLGLRLGHLPVDLRFTIPAIWSDRGRELSEEAVIRAWNFKRPQDRLTLMSEPEAAAESVHAQLKEEGMLQTGDGILVCDCGGGTVVRLLFLPIPLTIGIEIPRSSIDYPLQGYHNIICYGSYQLQSIGDNCCTRTKCGGAAIDSRLFDLMKRRLLEHTFKHLNHLIGPGSEFMERFETLKRSFGSSNNQNPFYLSLPIRMGREACGMGFDKGTGKFILTVEDVQSLFDHVVRSVIGLVNSQIEAAGREYGRPVINKIVLVGGLALSPYLQRALHQCFEVPGRLSITVIRQDPIMTVSNGSVLSSLYKLDVRSPRHYGLGSPSRQGAEIEWIIFTVSFTQFGRISPTLLTKVHQGQQYQQGPTDAHKHPRPYYLYQTGDARVMTIPLYSYEPSSPRHTAESNDVTLAGLIVVDFSGLDLDIHNEERLNNRMLYKLNYLVEFIFDATNGALHFTVQAHGRVIGELSLQLRF</sequence>
<dbReference type="EMBL" id="LLXE01000013">
    <property type="protein sequence ID" value="KUM66169.1"/>
    <property type="molecule type" value="Genomic_DNA"/>
</dbReference>
<evidence type="ECO:0000313" key="2">
    <source>
        <dbReference type="Proteomes" id="UP000055045"/>
    </source>
</evidence>
<comment type="caution">
    <text evidence="1">The sequence shown here is derived from an EMBL/GenBank/DDBJ whole genome shotgun (WGS) entry which is preliminary data.</text>
</comment>
<dbReference type="Gene3D" id="3.30.420.40">
    <property type="match status" value="1"/>
</dbReference>
<dbReference type="AlphaFoldDB" id="A0A101MSY4"/>
<reference evidence="1 2" key="1">
    <citation type="submission" date="2015-10" db="EMBL/GenBank/DDBJ databases">
        <title>Genome sequencing of Penicillium freii.</title>
        <authorList>
            <person name="Nguyen H.D."/>
            <person name="Visagie C.M."/>
            <person name="Seifert K.A."/>
        </authorList>
    </citation>
    <scope>NUCLEOTIDE SEQUENCE [LARGE SCALE GENOMIC DNA]</scope>
    <source>
        <strain evidence="1 2">DAOM 242723</strain>
    </source>
</reference>
<dbReference type="OrthoDB" id="2963168at2759"/>
<organism evidence="1 2">
    <name type="scientific">Penicillium freii</name>
    <dbReference type="NCBI Taxonomy" id="48697"/>
    <lineage>
        <taxon>Eukaryota</taxon>
        <taxon>Fungi</taxon>
        <taxon>Dikarya</taxon>
        <taxon>Ascomycota</taxon>
        <taxon>Pezizomycotina</taxon>
        <taxon>Eurotiomycetes</taxon>
        <taxon>Eurotiomycetidae</taxon>
        <taxon>Eurotiales</taxon>
        <taxon>Aspergillaceae</taxon>
        <taxon>Penicillium</taxon>
    </lineage>
</organism>
<name>A0A101MSY4_PENFR</name>
<dbReference type="SUPFAM" id="SSF53067">
    <property type="entry name" value="Actin-like ATPase domain"/>
    <property type="match status" value="2"/>
</dbReference>